<feature type="domain" description="Integrase catalytic" evidence="3">
    <location>
        <begin position="50"/>
        <end position="226"/>
    </location>
</feature>
<reference evidence="4" key="1">
    <citation type="submission" date="2019-09" db="EMBL/GenBank/DDBJ databases">
        <title>Draft genome information of white flower Hibiscus syriacus.</title>
        <authorList>
            <person name="Kim Y.-M."/>
        </authorList>
    </citation>
    <scope>NUCLEOTIDE SEQUENCE [LARGE SCALE GENOMIC DNA]</scope>
    <source>
        <strain evidence="4">YM2019G1</strain>
    </source>
</reference>
<dbReference type="Proteomes" id="UP000436088">
    <property type="component" value="Unassembled WGS sequence"/>
</dbReference>
<dbReference type="EMBL" id="VEPZ02000842">
    <property type="protein sequence ID" value="KAE8716753.1"/>
    <property type="molecule type" value="Genomic_DNA"/>
</dbReference>
<comment type="caution">
    <text evidence="4">The sequence shown here is derived from an EMBL/GenBank/DDBJ whole genome shotgun (WGS) entry which is preliminary data.</text>
</comment>
<evidence type="ECO:0000313" key="5">
    <source>
        <dbReference type="Proteomes" id="UP000436088"/>
    </source>
</evidence>
<dbReference type="AlphaFoldDB" id="A0A6A3BJM8"/>
<dbReference type="GO" id="GO:0003676">
    <property type="term" value="F:nucleic acid binding"/>
    <property type="evidence" value="ECO:0007669"/>
    <property type="project" value="InterPro"/>
</dbReference>
<feature type="coiled-coil region" evidence="2">
    <location>
        <begin position="2"/>
        <end position="40"/>
    </location>
</feature>
<evidence type="ECO:0000256" key="2">
    <source>
        <dbReference type="SAM" id="Coils"/>
    </source>
</evidence>
<dbReference type="Gene3D" id="3.30.420.10">
    <property type="entry name" value="Ribonuclease H-like superfamily/Ribonuclease H"/>
    <property type="match status" value="1"/>
</dbReference>
<evidence type="ECO:0000256" key="1">
    <source>
        <dbReference type="ARBA" id="ARBA00006209"/>
    </source>
</evidence>
<dbReference type="InterPro" id="IPR045495">
    <property type="entry name" value="PI4K_N"/>
</dbReference>
<dbReference type="InterPro" id="IPR036940">
    <property type="entry name" value="PI3/4_kinase_cat_sf"/>
</dbReference>
<protein>
    <submittedName>
        <fullName evidence="4">Carboxylesterase 5-like</fullName>
    </submittedName>
</protein>
<accession>A0A6A3BJM8</accession>
<dbReference type="InterPro" id="IPR001584">
    <property type="entry name" value="Integrase_cat-core"/>
</dbReference>
<dbReference type="PANTHER" id="PTHR11439:SF467">
    <property type="entry name" value="INTEGRASE CATALYTIC DOMAIN-CONTAINING PROTEIN"/>
    <property type="match status" value="1"/>
</dbReference>
<gene>
    <name evidence="4" type="ORF">F3Y22_tig00110109pilonHSYRG00125</name>
</gene>
<dbReference type="Gene3D" id="1.10.1070.11">
    <property type="entry name" value="Phosphatidylinositol 3-/4-kinase, catalytic domain"/>
    <property type="match status" value="1"/>
</dbReference>
<dbReference type="InterPro" id="IPR012337">
    <property type="entry name" value="RNaseH-like_sf"/>
</dbReference>
<dbReference type="GO" id="GO:0015074">
    <property type="term" value="P:DNA integration"/>
    <property type="evidence" value="ECO:0007669"/>
    <property type="project" value="InterPro"/>
</dbReference>
<dbReference type="Pfam" id="PF19274">
    <property type="entry name" value="PI4K_N"/>
    <property type="match status" value="1"/>
</dbReference>
<dbReference type="PROSITE" id="PS50994">
    <property type="entry name" value="INTEGRASE"/>
    <property type="match status" value="1"/>
</dbReference>
<dbReference type="CDD" id="cd09272">
    <property type="entry name" value="RNase_HI_RT_Ty1"/>
    <property type="match status" value="1"/>
</dbReference>
<evidence type="ECO:0000259" key="3">
    <source>
        <dbReference type="PROSITE" id="PS50994"/>
    </source>
</evidence>
<dbReference type="SUPFAM" id="SSF56112">
    <property type="entry name" value="Protein kinase-like (PK-like)"/>
    <property type="match status" value="1"/>
</dbReference>
<sequence length="678" mass="76564">MPKETEDKLAKIEREHKEMQEEMRSKLAQIEANIANSQLDLLNKVKEIFRRHSTVGKTYMEDPTHPLGFTPVHIPEYTSAYQGILSPVCLTIENPHYQTGASFPADCPATSGLKPEEVIKYREVVESFYGFDAKVLTLVPNMVLPPKRGKEGIKRQFTVANTSQQNGVVERMNKTLLERTRAMLRAVGQEKSFWAESVNTACYLVNQAPSTAMELKTPMEMWTGPNKDYIEELKAQLAREFEMKDLRSSNKILGIMSPSSEEERMKMSRVSYALAMGSLMFYMICKRLDIAQAVGVVSRYMANPDKEHWNTSVVATSTTEAEYVAATQASKEAIWLKILLEELRHNQEYVSLFCDSQSALHLARNPTFHSRTKRIRVQYHFIREKVEEGTVDMQKIHTKDNIADFMTKAVNVDKFTWCRSSCGLSETGTGGADSERNSIEDGICIVNILGFFHLQSNQGVWGFGIKGACLGWFAYDPQFYDINNMNFAQSEAQAVQARNLKRDCYTNLLVRGIKLDSGIPLQWAAKVPMMITFYVIDRDGEENDVKSQACIFKVVPNTRSRSQMGETTDGGLHEIFQHDFGPVGSPSFEAARSSGRLGYLASRRYTNGIINTVLLMLDSGLLCFSRGDPTGNLRKRFHPEMSEQEAANFMKSVCVDACNKWTTAGHDLIQYLQQGIEK</sequence>
<keyword evidence="5" id="KW-1185">Reference proteome</keyword>
<name>A0A6A3BJM8_HIBSY</name>
<dbReference type="PANTHER" id="PTHR11439">
    <property type="entry name" value="GAG-POL-RELATED RETROTRANSPOSON"/>
    <property type="match status" value="1"/>
</dbReference>
<proteinExistence type="inferred from homology"/>
<comment type="similarity">
    <text evidence="1">Belongs to the PI3/PI4-kinase family. Type III PI4K subfamily.</text>
</comment>
<keyword evidence="2" id="KW-0175">Coiled coil</keyword>
<dbReference type="SUPFAM" id="SSF53098">
    <property type="entry name" value="Ribonuclease H-like"/>
    <property type="match status" value="1"/>
</dbReference>
<evidence type="ECO:0000313" key="4">
    <source>
        <dbReference type="EMBL" id="KAE8716753.1"/>
    </source>
</evidence>
<dbReference type="InterPro" id="IPR036397">
    <property type="entry name" value="RNaseH_sf"/>
</dbReference>
<organism evidence="4 5">
    <name type="scientific">Hibiscus syriacus</name>
    <name type="common">Rose of Sharon</name>
    <dbReference type="NCBI Taxonomy" id="106335"/>
    <lineage>
        <taxon>Eukaryota</taxon>
        <taxon>Viridiplantae</taxon>
        <taxon>Streptophyta</taxon>
        <taxon>Embryophyta</taxon>
        <taxon>Tracheophyta</taxon>
        <taxon>Spermatophyta</taxon>
        <taxon>Magnoliopsida</taxon>
        <taxon>eudicotyledons</taxon>
        <taxon>Gunneridae</taxon>
        <taxon>Pentapetalae</taxon>
        <taxon>rosids</taxon>
        <taxon>malvids</taxon>
        <taxon>Malvales</taxon>
        <taxon>Malvaceae</taxon>
        <taxon>Malvoideae</taxon>
        <taxon>Hibiscus</taxon>
    </lineage>
</organism>
<dbReference type="InterPro" id="IPR011009">
    <property type="entry name" value="Kinase-like_dom_sf"/>
</dbReference>